<proteinExistence type="predicted"/>
<sequence length="93" mass="10753">MWSLGRAFLLLLSALCRRLSVCVSLSRALLLSLPLPALITLLHICAPLPPPYVLLIALPRVLIRRRARYHRFSIRWDWDALYSSVRCVLWSWG</sequence>
<evidence type="ECO:0000256" key="1">
    <source>
        <dbReference type="SAM" id="Phobius"/>
    </source>
</evidence>
<feature type="transmembrane region" description="Helical" evidence="1">
    <location>
        <begin position="38"/>
        <end position="63"/>
    </location>
</feature>
<evidence type="ECO:0000313" key="2">
    <source>
        <dbReference type="EMBL" id="KII84763.1"/>
    </source>
</evidence>
<keyword evidence="1" id="KW-1133">Transmembrane helix</keyword>
<name>A0A0C9T965_PLICR</name>
<gene>
    <name evidence="2" type="ORF">PLICRDRAFT_341062</name>
</gene>
<protein>
    <submittedName>
        <fullName evidence="2">Uncharacterized protein</fullName>
    </submittedName>
</protein>
<keyword evidence="1" id="KW-0812">Transmembrane</keyword>
<evidence type="ECO:0000313" key="3">
    <source>
        <dbReference type="Proteomes" id="UP000053263"/>
    </source>
</evidence>
<reference evidence="2 3" key="1">
    <citation type="submission" date="2014-06" db="EMBL/GenBank/DDBJ databases">
        <title>Evolutionary Origins and Diversification of the Mycorrhizal Mutualists.</title>
        <authorList>
            <consortium name="DOE Joint Genome Institute"/>
            <consortium name="Mycorrhizal Genomics Consortium"/>
            <person name="Kohler A."/>
            <person name="Kuo A."/>
            <person name="Nagy L.G."/>
            <person name="Floudas D."/>
            <person name="Copeland A."/>
            <person name="Barry K.W."/>
            <person name="Cichocki N."/>
            <person name="Veneault-Fourrey C."/>
            <person name="LaButti K."/>
            <person name="Lindquist E.A."/>
            <person name="Lipzen A."/>
            <person name="Lundell T."/>
            <person name="Morin E."/>
            <person name="Murat C."/>
            <person name="Riley R."/>
            <person name="Ohm R."/>
            <person name="Sun H."/>
            <person name="Tunlid A."/>
            <person name="Henrissat B."/>
            <person name="Grigoriev I.V."/>
            <person name="Hibbett D.S."/>
            <person name="Martin F."/>
        </authorList>
    </citation>
    <scope>NUCLEOTIDE SEQUENCE [LARGE SCALE GENOMIC DNA]</scope>
    <source>
        <strain evidence="2 3">FD-325 SS-3</strain>
    </source>
</reference>
<dbReference type="AlphaFoldDB" id="A0A0C9T965"/>
<keyword evidence="3" id="KW-1185">Reference proteome</keyword>
<dbReference type="Proteomes" id="UP000053263">
    <property type="component" value="Unassembled WGS sequence"/>
</dbReference>
<accession>A0A0C9T965</accession>
<organism evidence="2 3">
    <name type="scientific">Plicaturopsis crispa FD-325 SS-3</name>
    <dbReference type="NCBI Taxonomy" id="944288"/>
    <lineage>
        <taxon>Eukaryota</taxon>
        <taxon>Fungi</taxon>
        <taxon>Dikarya</taxon>
        <taxon>Basidiomycota</taxon>
        <taxon>Agaricomycotina</taxon>
        <taxon>Agaricomycetes</taxon>
        <taxon>Agaricomycetidae</taxon>
        <taxon>Amylocorticiales</taxon>
        <taxon>Amylocorticiaceae</taxon>
        <taxon>Plicatura</taxon>
        <taxon>Plicaturopsis crispa</taxon>
    </lineage>
</organism>
<keyword evidence="1" id="KW-0472">Membrane</keyword>
<dbReference type="HOGENOM" id="CLU_2400614_0_0_1"/>
<dbReference type="EMBL" id="KN832569">
    <property type="protein sequence ID" value="KII84763.1"/>
    <property type="molecule type" value="Genomic_DNA"/>
</dbReference>